<comment type="caution">
    <text evidence="2">The sequence shown here is derived from an EMBL/GenBank/DDBJ whole genome shotgun (WGS) entry which is preliminary data.</text>
</comment>
<name>A0A7W9Q5B4_9ACTN</name>
<dbReference type="AlphaFoldDB" id="A0A7W9Q5B4"/>
<dbReference type="InterPro" id="IPR011335">
    <property type="entry name" value="Restrct_endonuc-II-like"/>
</dbReference>
<dbReference type="InterPro" id="IPR012296">
    <property type="entry name" value="Nuclease_put_TT1808"/>
</dbReference>
<dbReference type="PANTHER" id="PTHR35400">
    <property type="entry name" value="SLR1083 PROTEIN"/>
    <property type="match status" value="1"/>
</dbReference>
<dbReference type="SUPFAM" id="SSF52980">
    <property type="entry name" value="Restriction endonuclease-like"/>
    <property type="match status" value="1"/>
</dbReference>
<feature type="domain" description="Putative restriction endonuclease" evidence="1">
    <location>
        <begin position="7"/>
        <end position="137"/>
    </location>
</feature>
<dbReference type="RefSeq" id="WP_312866718.1">
    <property type="nucleotide sequence ID" value="NZ_JACHJL010000002.1"/>
</dbReference>
<proteinExistence type="predicted"/>
<keyword evidence="2" id="KW-0255">Endonuclease</keyword>
<dbReference type="GO" id="GO:0004519">
    <property type="term" value="F:endonuclease activity"/>
    <property type="evidence" value="ECO:0007669"/>
    <property type="project" value="UniProtKB-KW"/>
</dbReference>
<evidence type="ECO:0000313" key="3">
    <source>
        <dbReference type="Proteomes" id="UP000588098"/>
    </source>
</evidence>
<dbReference type="EMBL" id="JACHJL010000002">
    <property type="protein sequence ID" value="MBB5933851.1"/>
    <property type="molecule type" value="Genomic_DNA"/>
</dbReference>
<keyword evidence="2" id="KW-0540">Nuclease</keyword>
<gene>
    <name evidence="2" type="ORF">FHS42_000877</name>
</gene>
<keyword evidence="3" id="KW-1185">Reference proteome</keyword>
<dbReference type="Gene3D" id="3.90.1570.10">
    <property type="entry name" value="tt1808, chain A"/>
    <property type="match status" value="1"/>
</dbReference>
<keyword evidence="2" id="KW-0378">Hydrolase</keyword>
<dbReference type="PANTHER" id="PTHR35400:SF3">
    <property type="entry name" value="SLL1072 PROTEIN"/>
    <property type="match status" value="1"/>
</dbReference>
<dbReference type="InterPro" id="IPR008538">
    <property type="entry name" value="Uma2"/>
</dbReference>
<accession>A0A7W9Q5B4</accession>
<dbReference type="Pfam" id="PF05685">
    <property type="entry name" value="Uma2"/>
    <property type="match status" value="1"/>
</dbReference>
<reference evidence="2 3" key="1">
    <citation type="submission" date="2020-08" db="EMBL/GenBank/DDBJ databases">
        <title>Genomic Encyclopedia of Type Strains, Phase III (KMG-III): the genomes of soil and plant-associated and newly described type strains.</title>
        <authorList>
            <person name="Whitman W."/>
        </authorList>
    </citation>
    <scope>NUCLEOTIDE SEQUENCE [LARGE SCALE GENOMIC DNA]</scope>
    <source>
        <strain evidence="2 3">CECT 8305</strain>
    </source>
</reference>
<evidence type="ECO:0000313" key="2">
    <source>
        <dbReference type="EMBL" id="MBB5933851.1"/>
    </source>
</evidence>
<organism evidence="2 3">
    <name type="scientific">Streptomyces zagrosensis</name>
    <dbReference type="NCBI Taxonomy" id="1042984"/>
    <lineage>
        <taxon>Bacteria</taxon>
        <taxon>Bacillati</taxon>
        <taxon>Actinomycetota</taxon>
        <taxon>Actinomycetes</taxon>
        <taxon>Kitasatosporales</taxon>
        <taxon>Streptomycetaceae</taxon>
        <taxon>Streptomyces</taxon>
    </lineage>
</organism>
<dbReference type="CDD" id="cd06260">
    <property type="entry name" value="DUF820-like"/>
    <property type="match status" value="1"/>
</dbReference>
<protein>
    <submittedName>
        <fullName evidence="2">Uma2 family endonuclease</fullName>
    </submittedName>
</protein>
<sequence>MADLGTQLPEGFHAEIVAGFIEVSPTGRLDHGQIANRLRRALDRYLQGSGYAAHQDINVIHGLKPWVPDVFVGPEGPEDREELVPEDRLGVRAGGVRLVAEVVSPGRTDRERDRVRKRRAYAQAGIPVYVLIDDYDNHGTTTVLTNPSAEEGVYAAAIRVPYGTDVDVPEGPAKGFVITEAMTGPRRAK</sequence>
<evidence type="ECO:0000259" key="1">
    <source>
        <dbReference type="Pfam" id="PF05685"/>
    </source>
</evidence>
<dbReference type="Proteomes" id="UP000588098">
    <property type="component" value="Unassembled WGS sequence"/>
</dbReference>